<protein>
    <recommendedName>
        <fullName evidence="3">DUF4390 domain-containing protein</fullName>
    </recommendedName>
</protein>
<name>A0ABY4GCI6_9BACT</name>
<dbReference type="Proteomes" id="UP000830401">
    <property type="component" value="Plasmid unnamed1"/>
</dbReference>
<evidence type="ECO:0000313" key="2">
    <source>
        <dbReference type="Proteomes" id="UP000830401"/>
    </source>
</evidence>
<evidence type="ECO:0000313" key="1">
    <source>
        <dbReference type="EMBL" id="UOQ68653.1"/>
    </source>
</evidence>
<dbReference type="EMBL" id="CP095062">
    <property type="protein sequence ID" value="UOQ68653.1"/>
    <property type="molecule type" value="Genomic_DNA"/>
</dbReference>
<proteinExistence type="predicted"/>
<geneLocation type="plasmid" evidence="1 2">
    <name>unnamed1</name>
</geneLocation>
<organism evidence="1 2">
    <name type="scientific">Hymenobacter volaticus</name>
    <dbReference type="NCBI Taxonomy" id="2932254"/>
    <lineage>
        <taxon>Bacteria</taxon>
        <taxon>Pseudomonadati</taxon>
        <taxon>Bacteroidota</taxon>
        <taxon>Cytophagia</taxon>
        <taxon>Cytophagales</taxon>
        <taxon>Hymenobacteraceae</taxon>
        <taxon>Hymenobacter</taxon>
    </lineage>
</organism>
<keyword evidence="1" id="KW-0614">Plasmid</keyword>
<sequence>MWKWLLRSVGLETWFQKTSVAAQAGQEERVFLRLTLPDALNTANTSSTTPLTEALSECLTTIRASGGQVVSNQGNSLLLSWPAELGALQVVPMYFQLRERVYRRARQPKLFAAASLGWVTARHKRTRLDYQGEVVKQVAGMLRENQQLGHDLLISAALYHRLDQTLPYHYELHVGFDLPGHRYPATLFRVRAELPVEQAHQSFPELATTAEEEASLPYL</sequence>
<evidence type="ECO:0008006" key="3">
    <source>
        <dbReference type="Google" id="ProtNLM"/>
    </source>
</evidence>
<gene>
    <name evidence="1" type="ORF">MUN86_23300</name>
</gene>
<dbReference type="SUPFAM" id="SSF55073">
    <property type="entry name" value="Nucleotide cyclase"/>
    <property type="match status" value="1"/>
</dbReference>
<dbReference type="InterPro" id="IPR029787">
    <property type="entry name" value="Nucleotide_cyclase"/>
</dbReference>
<accession>A0ABY4GCI6</accession>
<keyword evidence="2" id="KW-1185">Reference proteome</keyword>
<dbReference type="RefSeq" id="WP_245126069.1">
    <property type="nucleotide sequence ID" value="NZ_CP095062.1"/>
</dbReference>
<dbReference type="Gene3D" id="3.30.70.1230">
    <property type="entry name" value="Nucleotide cyclase"/>
    <property type="match status" value="1"/>
</dbReference>
<reference evidence="1" key="1">
    <citation type="submission" date="2022-04" db="EMBL/GenBank/DDBJ databases">
        <title>Hymenobacter sp. isolated from the air.</title>
        <authorList>
            <person name="Won M."/>
            <person name="Lee C.-M."/>
            <person name="Woen H.-Y."/>
            <person name="Kwon S.-W."/>
        </authorList>
    </citation>
    <scope>NUCLEOTIDE SEQUENCE</scope>
    <source>
        <strain evidence="1">5420S-77</strain>
        <plasmid evidence="1">unnamed1</plasmid>
    </source>
</reference>